<feature type="domain" description="Ubiquitin-like protease family profile" evidence="6">
    <location>
        <begin position="292"/>
        <end position="480"/>
    </location>
</feature>
<feature type="region of interest" description="Disordered" evidence="5">
    <location>
        <begin position="1"/>
        <end position="58"/>
    </location>
</feature>
<dbReference type="EMBL" id="BKCJ010002920">
    <property type="protein sequence ID" value="GEU51793.1"/>
    <property type="molecule type" value="Genomic_DNA"/>
</dbReference>
<evidence type="ECO:0000256" key="2">
    <source>
        <dbReference type="ARBA" id="ARBA00022670"/>
    </source>
</evidence>
<reference evidence="7" key="1">
    <citation type="journal article" date="2019" name="Sci. Rep.">
        <title>Draft genome of Tanacetum cinerariifolium, the natural source of mosquito coil.</title>
        <authorList>
            <person name="Yamashiro T."/>
            <person name="Shiraishi A."/>
            <person name="Satake H."/>
            <person name="Nakayama K."/>
        </authorList>
    </citation>
    <scope>NUCLEOTIDE SEQUENCE</scope>
</reference>
<evidence type="ECO:0000256" key="3">
    <source>
        <dbReference type="ARBA" id="ARBA00022801"/>
    </source>
</evidence>
<dbReference type="PROSITE" id="PS50600">
    <property type="entry name" value="ULP_PROTEASE"/>
    <property type="match status" value="1"/>
</dbReference>
<protein>
    <submittedName>
        <fullName evidence="7">Peptidase C48, SUMO/sentrin/Ubl1</fullName>
    </submittedName>
</protein>
<organism evidence="7">
    <name type="scientific">Tanacetum cinerariifolium</name>
    <name type="common">Dalmatian daisy</name>
    <name type="synonym">Chrysanthemum cinerariifolium</name>
    <dbReference type="NCBI Taxonomy" id="118510"/>
    <lineage>
        <taxon>Eukaryota</taxon>
        <taxon>Viridiplantae</taxon>
        <taxon>Streptophyta</taxon>
        <taxon>Embryophyta</taxon>
        <taxon>Tracheophyta</taxon>
        <taxon>Spermatophyta</taxon>
        <taxon>Magnoliopsida</taxon>
        <taxon>eudicotyledons</taxon>
        <taxon>Gunneridae</taxon>
        <taxon>Pentapetalae</taxon>
        <taxon>asterids</taxon>
        <taxon>campanulids</taxon>
        <taxon>Asterales</taxon>
        <taxon>Asteraceae</taxon>
        <taxon>Asteroideae</taxon>
        <taxon>Anthemideae</taxon>
        <taxon>Anthemidinae</taxon>
        <taxon>Tanacetum</taxon>
    </lineage>
</organism>
<evidence type="ECO:0000313" key="7">
    <source>
        <dbReference type="EMBL" id="GEU51793.1"/>
    </source>
</evidence>
<dbReference type="SUPFAM" id="SSF54001">
    <property type="entry name" value="Cysteine proteinases"/>
    <property type="match status" value="1"/>
</dbReference>
<evidence type="ECO:0000259" key="6">
    <source>
        <dbReference type="PROSITE" id="PS50600"/>
    </source>
</evidence>
<keyword evidence="3" id="KW-0378">Hydrolase</keyword>
<accession>A0A6L2KQH6</accession>
<evidence type="ECO:0000256" key="4">
    <source>
        <dbReference type="ARBA" id="ARBA00022807"/>
    </source>
</evidence>
<feature type="region of interest" description="Disordered" evidence="5">
    <location>
        <begin position="226"/>
        <end position="247"/>
    </location>
</feature>
<dbReference type="Gene3D" id="1.10.418.20">
    <property type="match status" value="1"/>
</dbReference>
<feature type="compositionally biased region" description="Basic and acidic residues" evidence="5">
    <location>
        <begin position="126"/>
        <end position="135"/>
    </location>
</feature>
<proteinExistence type="inferred from homology"/>
<dbReference type="AlphaFoldDB" id="A0A6L2KQH6"/>
<keyword evidence="2" id="KW-0645">Protease</keyword>
<dbReference type="GO" id="GO:0016926">
    <property type="term" value="P:protein desumoylation"/>
    <property type="evidence" value="ECO:0007669"/>
    <property type="project" value="UniProtKB-ARBA"/>
</dbReference>
<comment type="similarity">
    <text evidence="1">Belongs to the peptidase C48 family.</text>
</comment>
<dbReference type="PANTHER" id="PTHR46915:SF2">
    <property type="entry name" value="UBIQUITIN-LIKE PROTEASE 4"/>
    <property type="match status" value="1"/>
</dbReference>
<feature type="compositionally biased region" description="Low complexity" evidence="5">
    <location>
        <begin position="199"/>
        <end position="209"/>
    </location>
</feature>
<evidence type="ECO:0000256" key="1">
    <source>
        <dbReference type="ARBA" id="ARBA00005234"/>
    </source>
</evidence>
<dbReference type="InterPro" id="IPR003653">
    <property type="entry name" value="Peptidase_C48_C"/>
</dbReference>
<dbReference type="InterPro" id="IPR038765">
    <property type="entry name" value="Papain-like_cys_pep_sf"/>
</dbReference>
<gene>
    <name evidence="7" type="ORF">Tci_023771</name>
</gene>
<dbReference type="PANTHER" id="PTHR46915">
    <property type="entry name" value="UBIQUITIN-LIKE PROTEASE 4-RELATED"/>
    <property type="match status" value="1"/>
</dbReference>
<feature type="region of interest" description="Disordered" evidence="5">
    <location>
        <begin position="118"/>
        <end position="142"/>
    </location>
</feature>
<dbReference type="Pfam" id="PF02902">
    <property type="entry name" value="Peptidase_C48"/>
    <property type="match status" value="1"/>
</dbReference>
<evidence type="ECO:0000256" key="5">
    <source>
        <dbReference type="SAM" id="MobiDB-lite"/>
    </source>
</evidence>
<name>A0A6L2KQH6_TANCI</name>
<feature type="region of interest" description="Disordered" evidence="5">
    <location>
        <begin position="175"/>
        <end position="210"/>
    </location>
</feature>
<dbReference type="GO" id="GO:0006508">
    <property type="term" value="P:proteolysis"/>
    <property type="evidence" value="ECO:0007669"/>
    <property type="project" value="UniProtKB-KW"/>
</dbReference>
<comment type="caution">
    <text evidence="7">The sequence shown here is derived from an EMBL/GenBank/DDBJ whole genome shotgun (WGS) entry which is preliminary data.</text>
</comment>
<keyword evidence="4" id="KW-0788">Thiol protease</keyword>
<feature type="compositionally biased region" description="Polar residues" evidence="5">
    <location>
        <begin position="228"/>
        <end position="246"/>
    </location>
</feature>
<dbReference type="Gene3D" id="3.30.310.130">
    <property type="entry name" value="Ubiquitin-related"/>
    <property type="match status" value="1"/>
</dbReference>
<sequence length="537" mass="62265">MEIDGTKRKGPTPLTFDWDKINPTEDGDDRPPELIITKSNKKPKESFENSCQAEVMRKSDRELSETIARMKNTIKLCGKLSDGGEKFRANLKRHEDELERRRERQLMQKVDNECKEMIQVSDSDDGVSRGKKQGDQKSLSSPSFTKLLINKLDKTEDSKDSRTVNAFKENMFYMKSCNGRRGKPKNQVAGKGRSRMAVSSSSQEPSRSSKFCLVDSEKQMISNDDKSTSLFSVPNSPQGPPSSNLRPRTRRYYNVVDEDPPVQTAAQFLEELDPCVKDVTLYYPSRDDPDAVDVNHADMACLAPEAYLSSTIMNFYIRYLQQPTSLSESTTSNYHFFSTYFYNKLEKLKYEEDSFRKFRKWWKDVSILEKAYILLPVHESAHWSLVIICFPTKEDEQGPILLHYDSLGLHNSKSIFNNIKRFLKEEWSYLRKSGTPLDLPISDEIWENLESKVEKKRVTVPQQKNEYDCGLFVLFYMERFIKEAPERIKKKDLSMFGRQWFLPQEASNLRSAICKLLLEEFRKVKEKESTPSSQVID</sequence>
<dbReference type="GO" id="GO:0008234">
    <property type="term" value="F:cysteine-type peptidase activity"/>
    <property type="evidence" value="ECO:0007669"/>
    <property type="project" value="UniProtKB-KW"/>
</dbReference>